<name>A0A1F6D735_HANXR</name>
<dbReference type="Pfam" id="PF00501">
    <property type="entry name" value="AMP-binding"/>
    <property type="match status" value="1"/>
</dbReference>
<comment type="similarity">
    <text evidence="1">Belongs to the ATP-dependent AMP-binding enzyme family.</text>
</comment>
<keyword evidence="2" id="KW-0436">Ligase</keyword>
<comment type="caution">
    <text evidence="5">The sequence shown here is derived from an EMBL/GenBank/DDBJ whole genome shotgun (WGS) entry which is preliminary data.</text>
</comment>
<dbReference type="Gene3D" id="3.40.50.12780">
    <property type="entry name" value="N-terminal domain of ligase-like"/>
    <property type="match status" value="1"/>
</dbReference>
<dbReference type="InterPro" id="IPR042099">
    <property type="entry name" value="ANL_N_sf"/>
</dbReference>
<evidence type="ECO:0000313" key="5">
    <source>
        <dbReference type="EMBL" id="OGG57249.1"/>
    </source>
</evidence>
<feature type="domain" description="AMP-binding enzyme C-terminal" evidence="4">
    <location>
        <begin position="431"/>
        <end position="506"/>
    </location>
</feature>
<dbReference type="InterPro" id="IPR045851">
    <property type="entry name" value="AMP-bd_C_sf"/>
</dbReference>
<dbReference type="PROSITE" id="PS00455">
    <property type="entry name" value="AMP_BINDING"/>
    <property type="match status" value="1"/>
</dbReference>
<evidence type="ECO:0000256" key="2">
    <source>
        <dbReference type="ARBA" id="ARBA00022598"/>
    </source>
</evidence>
<dbReference type="InterPro" id="IPR020845">
    <property type="entry name" value="AMP-binding_CS"/>
</dbReference>
<evidence type="ECO:0000259" key="4">
    <source>
        <dbReference type="Pfam" id="PF13193"/>
    </source>
</evidence>
<dbReference type="AlphaFoldDB" id="A0A1F6D735"/>
<sequence length="517" mass="56187">MTAVGRRTLRSVLEHWTGTQPTKAFLIFEAADGSVRQLSYLEFDRAVNRTANALRGLGVRKGDKVLLCLANSPEFLYLWFGTAKAGAVMVPASPGSTAEELAYLAEHSESGVLFAEPGNVETLKAVGERVSGVRAVVLCRASGPVAGTALFDDLVREAATEAPEDGPQSPDEAAILYTSGTTSRPKGALITHAAYLYGAEAMARAVWLLPEDRHLVTLPLFHAAAQVHATLPSLLVGGSVALTERFSASRFFDQAIRHEATAAALFAAPIRMILGQPERSDLRQNRLRFVTFAQNLTEAQLGDWGRRFGAPLMQLWGMTETVGLPLMNPMNGLRKDMSMGLPVLGYECRVVDEGGRDVGTGEVGELIVRGTPGETLMKGYFKNLKATREAVRGEWLYSGDRARVDEEGYFYFVDRAKDTIKRAGENVSSAEVEAVLKTHPAVADAAVVGVPDPVRDEAVKAFVILKEGCAADAEELIAWCAARLSRFKIPEQVAFWEEFPRTAVGKVQKHILKRETN</sequence>
<dbReference type="SUPFAM" id="SSF56801">
    <property type="entry name" value="Acetyl-CoA synthetase-like"/>
    <property type="match status" value="1"/>
</dbReference>
<dbReference type="InterPro" id="IPR050237">
    <property type="entry name" value="ATP-dep_AMP-bd_enzyme"/>
</dbReference>
<dbReference type="InterPro" id="IPR025110">
    <property type="entry name" value="AMP-bd_C"/>
</dbReference>
<dbReference type="PANTHER" id="PTHR43767">
    <property type="entry name" value="LONG-CHAIN-FATTY-ACID--COA LIGASE"/>
    <property type="match status" value="1"/>
</dbReference>
<organism evidence="5 6">
    <name type="scientific">Handelsmanbacteria sp. (strain RIFCSPLOWO2_12_FULL_64_10)</name>
    <dbReference type="NCBI Taxonomy" id="1817868"/>
    <lineage>
        <taxon>Bacteria</taxon>
        <taxon>Candidatus Handelsmaniibacteriota</taxon>
    </lineage>
</organism>
<evidence type="ECO:0000259" key="3">
    <source>
        <dbReference type="Pfam" id="PF00501"/>
    </source>
</evidence>
<dbReference type="EMBL" id="MFKF01000006">
    <property type="protein sequence ID" value="OGG57249.1"/>
    <property type="molecule type" value="Genomic_DNA"/>
</dbReference>
<dbReference type="InterPro" id="IPR000873">
    <property type="entry name" value="AMP-dep_synth/lig_dom"/>
</dbReference>
<dbReference type="FunFam" id="3.30.300.30:FF:000008">
    <property type="entry name" value="2,3-dihydroxybenzoate-AMP ligase"/>
    <property type="match status" value="1"/>
</dbReference>
<evidence type="ECO:0008006" key="7">
    <source>
        <dbReference type="Google" id="ProtNLM"/>
    </source>
</evidence>
<dbReference type="PANTHER" id="PTHR43767:SF1">
    <property type="entry name" value="NONRIBOSOMAL PEPTIDE SYNTHASE PES1 (EUROFUNG)-RELATED"/>
    <property type="match status" value="1"/>
</dbReference>
<evidence type="ECO:0000313" key="6">
    <source>
        <dbReference type="Proteomes" id="UP000178606"/>
    </source>
</evidence>
<feature type="domain" description="AMP-dependent synthetase/ligase" evidence="3">
    <location>
        <begin position="14"/>
        <end position="381"/>
    </location>
</feature>
<evidence type="ECO:0000256" key="1">
    <source>
        <dbReference type="ARBA" id="ARBA00006432"/>
    </source>
</evidence>
<accession>A0A1F6D735</accession>
<gene>
    <name evidence="5" type="ORF">A3F84_13280</name>
</gene>
<proteinExistence type="inferred from homology"/>
<reference evidence="5 6" key="1">
    <citation type="journal article" date="2016" name="Nat. Commun.">
        <title>Thousands of microbial genomes shed light on interconnected biogeochemical processes in an aquifer system.</title>
        <authorList>
            <person name="Anantharaman K."/>
            <person name="Brown C.T."/>
            <person name="Hug L.A."/>
            <person name="Sharon I."/>
            <person name="Castelle C.J."/>
            <person name="Probst A.J."/>
            <person name="Thomas B.C."/>
            <person name="Singh A."/>
            <person name="Wilkins M.J."/>
            <person name="Karaoz U."/>
            <person name="Brodie E.L."/>
            <person name="Williams K.H."/>
            <person name="Hubbard S.S."/>
            <person name="Banfield J.F."/>
        </authorList>
    </citation>
    <scope>NUCLEOTIDE SEQUENCE [LARGE SCALE GENOMIC DNA]</scope>
    <source>
        <strain evidence="6">RIFCSPLOWO2_12_FULL_64_10</strain>
    </source>
</reference>
<dbReference type="Proteomes" id="UP000178606">
    <property type="component" value="Unassembled WGS sequence"/>
</dbReference>
<dbReference type="Pfam" id="PF13193">
    <property type="entry name" value="AMP-binding_C"/>
    <property type="match status" value="1"/>
</dbReference>
<dbReference type="Gene3D" id="3.30.300.30">
    <property type="match status" value="1"/>
</dbReference>
<dbReference type="GO" id="GO:0016878">
    <property type="term" value="F:acid-thiol ligase activity"/>
    <property type="evidence" value="ECO:0007669"/>
    <property type="project" value="UniProtKB-ARBA"/>
</dbReference>
<protein>
    <recommendedName>
        <fullName evidence="7">ATP-dependent acyl-CoA ligase</fullName>
    </recommendedName>
</protein>